<proteinExistence type="predicted"/>
<accession>A0A1Y3YUL7</accession>
<dbReference type="InterPro" id="IPR003615">
    <property type="entry name" value="HNH_nuc"/>
</dbReference>
<comment type="caution">
    <text evidence="2">The sequence shown here is derived from an EMBL/GenBank/DDBJ whole genome shotgun (WGS) entry which is preliminary data.</text>
</comment>
<keyword evidence="2" id="KW-0378">Hydrolase</keyword>
<dbReference type="Proteomes" id="UP000195386">
    <property type="component" value="Unassembled WGS sequence"/>
</dbReference>
<organism evidence="2 3">
    <name type="scientific">Bacteroides clarus</name>
    <dbReference type="NCBI Taxonomy" id="626929"/>
    <lineage>
        <taxon>Bacteria</taxon>
        <taxon>Pseudomonadati</taxon>
        <taxon>Bacteroidota</taxon>
        <taxon>Bacteroidia</taxon>
        <taxon>Bacteroidales</taxon>
        <taxon>Bacteroidaceae</taxon>
        <taxon>Bacteroides</taxon>
    </lineage>
</organism>
<dbReference type="RefSeq" id="WP_087425866.1">
    <property type="nucleotide sequence ID" value="NZ_DAWDRE010000002.1"/>
</dbReference>
<dbReference type="InterPro" id="IPR044925">
    <property type="entry name" value="His-Me_finger_sf"/>
</dbReference>
<dbReference type="SUPFAM" id="SSF54060">
    <property type="entry name" value="His-Me finger endonucleases"/>
    <property type="match status" value="1"/>
</dbReference>
<evidence type="ECO:0000313" key="2">
    <source>
        <dbReference type="EMBL" id="OUO01387.1"/>
    </source>
</evidence>
<sequence>MKKHIYTEDEKAEITRLYPHHPTKEVARFLGMPVTSVYNIANRLGLKKSPEYLKVLRNEMSRQLADSGTAHRFPKGHVPANKGRKMNAGVYAKVSATMFKKGHMPDNTLYDGAETIRKDKNGHRYVYVRISLGKWVPKHVLLWQQAHGQVPKGYNIVFRDGNTLNCTLENLECISNAELMQRNSLHNLPEEVKELVYLKGRLSRAINESNNQ</sequence>
<reference evidence="3" key="1">
    <citation type="submission" date="2017-04" db="EMBL/GenBank/DDBJ databases">
        <title>Function of individual gut microbiota members based on whole genome sequencing of pure cultures obtained from chicken caecum.</title>
        <authorList>
            <person name="Medvecky M."/>
            <person name="Cejkova D."/>
            <person name="Polansky O."/>
            <person name="Karasova D."/>
            <person name="Kubasova T."/>
            <person name="Cizek A."/>
            <person name="Rychlik I."/>
        </authorList>
    </citation>
    <scope>NUCLEOTIDE SEQUENCE [LARGE SCALE GENOMIC DNA]</scope>
    <source>
        <strain evidence="3">An43</strain>
    </source>
</reference>
<dbReference type="GO" id="GO:0004519">
    <property type="term" value="F:endonuclease activity"/>
    <property type="evidence" value="ECO:0007669"/>
    <property type="project" value="UniProtKB-KW"/>
</dbReference>
<keyword evidence="2" id="KW-0255">Endonuclease</keyword>
<name>A0A1Y3YUL7_9BACE</name>
<gene>
    <name evidence="2" type="ORF">B5F97_06945</name>
</gene>
<dbReference type="EMBL" id="NFII01000005">
    <property type="protein sequence ID" value="OUO01387.1"/>
    <property type="molecule type" value="Genomic_DNA"/>
</dbReference>
<dbReference type="Gene3D" id="1.10.10.60">
    <property type="entry name" value="Homeodomain-like"/>
    <property type="match status" value="1"/>
</dbReference>
<feature type="domain" description="HNH nuclease" evidence="1">
    <location>
        <begin position="137"/>
        <end position="180"/>
    </location>
</feature>
<dbReference type="Gene3D" id="3.90.75.20">
    <property type="match status" value="1"/>
</dbReference>
<evidence type="ECO:0000313" key="3">
    <source>
        <dbReference type="Proteomes" id="UP000195386"/>
    </source>
</evidence>
<keyword evidence="2" id="KW-0540">Nuclease</keyword>
<protein>
    <submittedName>
        <fullName evidence="2">HNH endonuclease</fullName>
    </submittedName>
</protein>
<dbReference type="Pfam" id="PF13392">
    <property type="entry name" value="HNH_3"/>
    <property type="match status" value="1"/>
</dbReference>
<dbReference type="AlphaFoldDB" id="A0A1Y3YUL7"/>
<evidence type="ECO:0000259" key="1">
    <source>
        <dbReference type="Pfam" id="PF13392"/>
    </source>
</evidence>